<dbReference type="InterPro" id="IPR000073">
    <property type="entry name" value="AB_hydrolase_1"/>
</dbReference>
<dbReference type="EMBL" id="JAPDMZ010000123">
    <property type="protein sequence ID" value="KAK0549004.1"/>
    <property type="molecule type" value="Genomic_DNA"/>
</dbReference>
<feature type="domain" description="Peptidase S33 tripeptidyl aminopeptidase-like C-terminal" evidence="4">
    <location>
        <begin position="489"/>
        <end position="579"/>
    </location>
</feature>
<dbReference type="Pfam" id="PF08386">
    <property type="entry name" value="Abhydrolase_4"/>
    <property type="match status" value="1"/>
</dbReference>
<evidence type="ECO:0000256" key="2">
    <source>
        <dbReference type="ARBA" id="ARBA00022801"/>
    </source>
</evidence>
<evidence type="ECO:0008006" key="7">
    <source>
        <dbReference type="Google" id="ProtNLM"/>
    </source>
</evidence>
<dbReference type="Gene3D" id="3.40.50.1820">
    <property type="entry name" value="alpha/beta hydrolase"/>
    <property type="match status" value="1"/>
</dbReference>
<feature type="domain" description="AB hydrolase-1" evidence="3">
    <location>
        <begin position="125"/>
        <end position="294"/>
    </location>
</feature>
<proteinExistence type="inferred from homology"/>
<dbReference type="InterPro" id="IPR051601">
    <property type="entry name" value="Serine_prot/Carboxylest_S33"/>
</dbReference>
<dbReference type="GO" id="GO:0016787">
    <property type="term" value="F:hydrolase activity"/>
    <property type="evidence" value="ECO:0007669"/>
    <property type="project" value="UniProtKB-KW"/>
</dbReference>
<dbReference type="PANTHER" id="PTHR43248">
    <property type="entry name" value="2-SUCCINYL-6-HYDROXY-2,4-CYCLOHEXADIENE-1-CARBOXYLATE SYNTHASE"/>
    <property type="match status" value="1"/>
</dbReference>
<reference evidence="5" key="1">
    <citation type="journal article" date="2023" name="PhytoFront">
        <title>Draft Genome Resources of Seven Strains of Tilletia horrida, Causal Agent of Kernel Smut of Rice.</title>
        <authorList>
            <person name="Khanal S."/>
            <person name="Antony Babu S."/>
            <person name="Zhou X.G."/>
        </authorList>
    </citation>
    <scope>NUCLEOTIDE SEQUENCE</scope>
    <source>
        <strain evidence="5">TX6</strain>
    </source>
</reference>
<comment type="caution">
    <text evidence="5">The sequence shown here is derived from an EMBL/GenBank/DDBJ whole genome shotgun (WGS) entry which is preliminary data.</text>
</comment>
<evidence type="ECO:0000313" key="6">
    <source>
        <dbReference type="Proteomes" id="UP001176517"/>
    </source>
</evidence>
<comment type="similarity">
    <text evidence="1">Belongs to the peptidase S33 family.</text>
</comment>
<keyword evidence="6" id="KW-1185">Reference proteome</keyword>
<dbReference type="SUPFAM" id="SSF53474">
    <property type="entry name" value="alpha/beta-Hydrolases"/>
    <property type="match status" value="1"/>
</dbReference>
<keyword evidence="2" id="KW-0378">Hydrolase</keyword>
<evidence type="ECO:0000256" key="1">
    <source>
        <dbReference type="ARBA" id="ARBA00010088"/>
    </source>
</evidence>
<evidence type="ECO:0000259" key="4">
    <source>
        <dbReference type="Pfam" id="PF08386"/>
    </source>
</evidence>
<organism evidence="5 6">
    <name type="scientific">Tilletia horrida</name>
    <dbReference type="NCBI Taxonomy" id="155126"/>
    <lineage>
        <taxon>Eukaryota</taxon>
        <taxon>Fungi</taxon>
        <taxon>Dikarya</taxon>
        <taxon>Basidiomycota</taxon>
        <taxon>Ustilaginomycotina</taxon>
        <taxon>Exobasidiomycetes</taxon>
        <taxon>Tilletiales</taxon>
        <taxon>Tilletiaceae</taxon>
        <taxon>Tilletia</taxon>
    </lineage>
</organism>
<evidence type="ECO:0000259" key="3">
    <source>
        <dbReference type="Pfam" id="PF00561"/>
    </source>
</evidence>
<evidence type="ECO:0000313" key="5">
    <source>
        <dbReference type="EMBL" id="KAK0549004.1"/>
    </source>
</evidence>
<dbReference type="InterPro" id="IPR029058">
    <property type="entry name" value="AB_hydrolase_fold"/>
</dbReference>
<protein>
    <recommendedName>
        <fullName evidence="7">AB hydrolase-1 domain-containing protein</fullName>
    </recommendedName>
</protein>
<dbReference type="Pfam" id="PF00561">
    <property type="entry name" value="Abhydrolase_1"/>
    <property type="match status" value="1"/>
</dbReference>
<dbReference type="AlphaFoldDB" id="A0AAN6GP04"/>
<accession>A0AAN6GP04</accession>
<name>A0AAN6GP04_9BASI</name>
<dbReference type="PANTHER" id="PTHR43248:SF25">
    <property type="entry name" value="AB HYDROLASE-1 DOMAIN-CONTAINING PROTEIN-RELATED"/>
    <property type="match status" value="1"/>
</dbReference>
<sequence>MSEKQLPLGTLEAGVHHANVGGLRHGKFSFIRLLVLLAVLTTYTWLKSPELPVRLLSRIIDHQPASPSGDPFHFVSCYPGGDAASSHWKCGYLDVPLDYTNASDHRKARLAIVMYQVGKKKSKDTIVINPGGPGGSGTYYALRAGETLSKNYTDSTMDILGFDPRGVNMSTPSLSCFSQNAYRDRWSALTSQFPETSKNPLEHMRLTDTYASATWKACEEKFGDTVRFLSTAFVVRDVDKIREALGEELLNAYMVSYGTNIGTTYSQMFPDRVGRMLLDGMDPIDHARTVEGWGQSGEVADPQDDFTQALGDIEKGFVEGVLGECVRAGPEACALARENQSVSDLKDEMYAVFDRLKKHPVAATHPELGPGVVVYEMVDLIIYEALYNSASWPMLAKMLAGLRDGNGTLALEMTSWEFDPAAKVSSYVPGWLGVKQPTTSSEELTNHVVCSDSYDSPRHSLRWWEELQEKMVKRSPLGGSINWRYVISCKSFSVDVAEVYRGGYNHTLKNPILIIGETHDPATPLRGSQHIHKIMGAGNSHLIQHHGYGHSSRDRSANCTERIKRDLFLYGKLPEEDVTDCYADTKPYPPPKASGQVHTAEQPAEFTMSDWKELSYFARRRMAA</sequence>
<gene>
    <name evidence="5" type="ORF">OC846_004275</name>
</gene>
<dbReference type="InterPro" id="IPR013595">
    <property type="entry name" value="Pept_S33_TAP-like_C"/>
</dbReference>
<dbReference type="Proteomes" id="UP001176517">
    <property type="component" value="Unassembled WGS sequence"/>
</dbReference>